<dbReference type="EMBL" id="BARS01058388">
    <property type="protein sequence ID" value="GAG48020.1"/>
    <property type="molecule type" value="Genomic_DNA"/>
</dbReference>
<protein>
    <recommendedName>
        <fullName evidence="1">Glycosyltransferase subfamily 4-like N-terminal domain-containing protein</fullName>
    </recommendedName>
</protein>
<dbReference type="SUPFAM" id="SSF53756">
    <property type="entry name" value="UDP-Glycosyltransferase/glycogen phosphorylase"/>
    <property type="match status" value="1"/>
</dbReference>
<dbReference type="Gene3D" id="3.40.50.2000">
    <property type="entry name" value="Glycogen Phosphorylase B"/>
    <property type="match status" value="1"/>
</dbReference>
<feature type="domain" description="Glycosyltransferase subfamily 4-like N-terminal" evidence="1">
    <location>
        <begin position="1"/>
        <end position="102"/>
    </location>
</feature>
<feature type="non-terminal residue" evidence="2">
    <location>
        <position position="1"/>
    </location>
</feature>
<reference evidence="2" key="1">
    <citation type="journal article" date="2014" name="Front. Microbiol.">
        <title>High frequency of phylogenetically diverse reductive dehalogenase-homologous genes in deep subseafloor sedimentary metagenomes.</title>
        <authorList>
            <person name="Kawai M."/>
            <person name="Futagami T."/>
            <person name="Toyoda A."/>
            <person name="Takaki Y."/>
            <person name="Nishi S."/>
            <person name="Hori S."/>
            <person name="Arai W."/>
            <person name="Tsubouchi T."/>
            <person name="Morono Y."/>
            <person name="Uchiyama I."/>
            <person name="Ito T."/>
            <person name="Fujiyama A."/>
            <person name="Inagaki F."/>
            <person name="Takami H."/>
        </authorList>
    </citation>
    <scope>NUCLEOTIDE SEQUENCE</scope>
    <source>
        <strain evidence="2">Expedition CK06-06</strain>
    </source>
</reference>
<gene>
    <name evidence="2" type="ORF">S01H1_85174</name>
</gene>
<dbReference type="Pfam" id="PF13579">
    <property type="entry name" value="Glyco_trans_4_4"/>
    <property type="match status" value="1"/>
</dbReference>
<sequence>IREMARELCRLGHTVDVYTRVHDPADPQIIDLGEGARLIHIPAGQEMDIHKLALYSYLPDFTCHMENYRKANDLHYDVVFSHYWLSCWVGQYLKMWWGVPHVA</sequence>
<accession>X0XXG4</accession>
<dbReference type="InterPro" id="IPR028098">
    <property type="entry name" value="Glyco_trans_4-like_N"/>
</dbReference>
<dbReference type="AlphaFoldDB" id="X0XXG4"/>
<comment type="caution">
    <text evidence="2">The sequence shown here is derived from an EMBL/GenBank/DDBJ whole genome shotgun (WGS) entry which is preliminary data.</text>
</comment>
<proteinExistence type="predicted"/>
<feature type="non-terminal residue" evidence="2">
    <location>
        <position position="103"/>
    </location>
</feature>
<organism evidence="2">
    <name type="scientific">marine sediment metagenome</name>
    <dbReference type="NCBI Taxonomy" id="412755"/>
    <lineage>
        <taxon>unclassified sequences</taxon>
        <taxon>metagenomes</taxon>
        <taxon>ecological metagenomes</taxon>
    </lineage>
</organism>
<evidence type="ECO:0000313" key="2">
    <source>
        <dbReference type="EMBL" id="GAG48020.1"/>
    </source>
</evidence>
<name>X0XXG4_9ZZZZ</name>
<evidence type="ECO:0000259" key="1">
    <source>
        <dbReference type="Pfam" id="PF13579"/>
    </source>
</evidence>